<evidence type="ECO:0000256" key="2">
    <source>
        <dbReference type="SAM" id="Phobius"/>
    </source>
</evidence>
<dbReference type="EMBL" id="BAAAHB010000067">
    <property type="protein sequence ID" value="GAA0480737.1"/>
    <property type="molecule type" value="Genomic_DNA"/>
</dbReference>
<sequence length="573" mass="60729">MPPATAPAERVTPRAVAGVLGGVRAVGSYARRVWPAVRGAGEREAEGRSRTGHARTNQATAPGYRREVPPVPGVTGRTGPGPYASHRMAAVAALLLVTLLLLMAVRLPWAGDLGMHAAVLERLRADPAHPGNPLVDADTPSPYYSPWTVLLALLASATGLGTFTVLRLAALAALVLLVTGVRAFVRTLTPGRAAVPLALLCLLLLYGTRLFAWSGFPGLTSLSLTLAYPSAFACGLAFHLWALLRGALAAGRGLPAFLGLGLLLAGVLLSHQYTGAVAALGAAGVLLGARPWPARAVLIRVGAGAVLAVAVLACWPYYSFFSLLGTDGLDDIHRPLYDHLGTKFCLALLGIAALAARWWRDRRDPLVLFFALGAAVFAAGGLSGHHSWGRILPAVLLPAQLALAVETAEATGRRLRTAVLPLTAAALLAGAWTQAGVLTYVLRPAAIPPVLRHVHTIALWPPYGRVAREVPKGATVMTDDYYALRMIPAYGPYTVAPAYPDIFLPDERRRRDATRRYFAPATSRAERLALLREYRVRWVLQKPGRPGLPPDDPALGRAVRAPGGLTLSEVAVR</sequence>
<evidence type="ECO:0000256" key="1">
    <source>
        <dbReference type="SAM" id="MobiDB-lite"/>
    </source>
</evidence>
<name>A0ABN1ANI6_9ACTN</name>
<proteinExistence type="predicted"/>
<feature type="transmembrane region" description="Helical" evidence="2">
    <location>
        <begin position="222"/>
        <end position="242"/>
    </location>
</feature>
<feature type="transmembrane region" description="Helical" evidence="2">
    <location>
        <begin position="249"/>
        <end position="267"/>
    </location>
</feature>
<feature type="region of interest" description="Disordered" evidence="1">
    <location>
        <begin position="40"/>
        <end position="72"/>
    </location>
</feature>
<keyword evidence="2" id="KW-0812">Transmembrane</keyword>
<comment type="caution">
    <text evidence="3">The sequence shown here is derived from an EMBL/GenBank/DDBJ whole genome shotgun (WGS) entry which is preliminary data.</text>
</comment>
<accession>A0ABN1ANI6</accession>
<feature type="transmembrane region" description="Helical" evidence="2">
    <location>
        <begin position="89"/>
        <end position="109"/>
    </location>
</feature>
<evidence type="ECO:0000313" key="3">
    <source>
        <dbReference type="EMBL" id="GAA0480737.1"/>
    </source>
</evidence>
<organism evidence="3 4">
    <name type="scientific">Streptomyces stramineus</name>
    <dbReference type="NCBI Taxonomy" id="173861"/>
    <lineage>
        <taxon>Bacteria</taxon>
        <taxon>Bacillati</taxon>
        <taxon>Actinomycetota</taxon>
        <taxon>Actinomycetes</taxon>
        <taxon>Kitasatosporales</taxon>
        <taxon>Streptomycetaceae</taxon>
        <taxon>Streptomyces</taxon>
    </lineage>
</organism>
<protein>
    <recommendedName>
        <fullName evidence="5">Integral membrane protein</fullName>
    </recommendedName>
</protein>
<feature type="transmembrane region" description="Helical" evidence="2">
    <location>
        <begin position="149"/>
        <end position="181"/>
    </location>
</feature>
<feature type="transmembrane region" description="Helical" evidence="2">
    <location>
        <begin position="340"/>
        <end position="359"/>
    </location>
</feature>
<keyword evidence="2" id="KW-1133">Transmembrane helix</keyword>
<keyword evidence="2" id="KW-0472">Membrane</keyword>
<feature type="transmembrane region" description="Helical" evidence="2">
    <location>
        <begin position="273"/>
        <end position="290"/>
    </location>
</feature>
<dbReference type="Proteomes" id="UP001499895">
    <property type="component" value="Unassembled WGS sequence"/>
</dbReference>
<feature type="transmembrane region" description="Helical" evidence="2">
    <location>
        <begin position="193"/>
        <end position="216"/>
    </location>
</feature>
<reference evidence="3 4" key="1">
    <citation type="journal article" date="2019" name="Int. J. Syst. Evol. Microbiol.">
        <title>The Global Catalogue of Microorganisms (GCM) 10K type strain sequencing project: providing services to taxonomists for standard genome sequencing and annotation.</title>
        <authorList>
            <consortium name="The Broad Institute Genomics Platform"/>
            <consortium name="The Broad Institute Genome Sequencing Center for Infectious Disease"/>
            <person name="Wu L."/>
            <person name="Ma J."/>
        </authorList>
    </citation>
    <scope>NUCLEOTIDE SEQUENCE [LARGE SCALE GENOMIC DNA]</scope>
    <source>
        <strain evidence="3 4">JCM 10649</strain>
    </source>
</reference>
<gene>
    <name evidence="3" type="ORF">GCM10009544_48330</name>
</gene>
<feature type="transmembrane region" description="Helical" evidence="2">
    <location>
        <begin position="297"/>
        <end position="320"/>
    </location>
</feature>
<keyword evidence="4" id="KW-1185">Reference proteome</keyword>
<feature type="transmembrane region" description="Helical" evidence="2">
    <location>
        <begin position="366"/>
        <end position="382"/>
    </location>
</feature>
<evidence type="ECO:0000313" key="4">
    <source>
        <dbReference type="Proteomes" id="UP001499895"/>
    </source>
</evidence>
<feature type="compositionally biased region" description="Basic and acidic residues" evidence="1">
    <location>
        <begin position="40"/>
        <end position="49"/>
    </location>
</feature>
<evidence type="ECO:0008006" key="5">
    <source>
        <dbReference type="Google" id="ProtNLM"/>
    </source>
</evidence>